<gene>
    <name evidence="2" type="ORF">X798_00717</name>
</gene>
<reference evidence="2 3" key="1">
    <citation type="submission" date="2015-12" db="EMBL/GenBank/DDBJ databases">
        <title>Draft genome of the nematode, Onchocerca flexuosa.</title>
        <authorList>
            <person name="Mitreva M."/>
        </authorList>
    </citation>
    <scope>NUCLEOTIDE SEQUENCE [LARGE SCALE GENOMIC DNA]</scope>
    <source>
        <strain evidence="2">Red Deer</strain>
    </source>
</reference>
<dbReference type="Proteomes" id="UP000242913">
    <property type="component" value="Unassembled WGS sequence"/>
</dbReference>
<feature type="transmembrane region" description="Helical" evidence="1">
    <location>
        <begin position="60"/>
        <end position="81"/>
    </location>
</feature>
<dbReference type="OrthoDB" id="5845190at2759"/>
<dbReference type="AlphaFoldDB" id="A0A238C4V3"/>
<proteinExistence type="predicted"/>
<protein>
    <submittedName>
        <fullName evidence="2">Uncharacterized protein</fullName>
    </submittedName>
</protein>
<sequence>MIKDSLKNRIRNRLTASQILAAVTRISDNDNQDNTKYPMLNALLTFRDSAISSANDSTSLLIIIICLMLLIILILLNISIMKNSHLCARKRYEASRSNDNLLELSLKQPTEVYTTQALIRSEKKKQNTLPSSIHATCNQPFLNELKRHYSVTESLDSGIVDRELEENEYNARILEQRRMKSKLRILHQSYSDNSILNPVQLQLTGSNAQLYATKSYQY</sequence>
<keyword evidence="1" id="KW-0472">Membrane</keyword>
<keyword evidence="1" id="KW-1133">Transmembrane helix</keyword>
<accession>A0A238C4V3</accession>
<dbReference type="EMBL" id="KZ269978">
    <property type="protein sequence ID" value="OZC12196.1"/>
    <property type="molecule type" value="Genomic_DNA"/>
</dbReference>
<evidence type="ECO:0000313" key="2">
    <source>
        <dbReference type="EMBL" id="OZC12196.1"/>
    </source>
</evidence>
<name>A0A238C4V3_9BILA</name>
<keyword evidence="1" id="KW-0812">Transmembrane</keyword>
<evidence type="ECO:0000313" key="3">
    <source>
        <dbReference type="Proteomes" id="UP000242913"/>
    </source>
</evidence>
<organism evidence="2 3">
    <name type="scientific">Onchocerca flexuosa</name>
    <dbReference type="NCBI Taxonomy" id="387005"/>
    <lineage>
        <taxon>Eukaryota</taxon>
        <taxon>Metazoa</taxon>
        <taxon>Ecdysozoa</taxon>
        <taxon>Nematoda</taxon>
        <taxon>Chromadorea</taxon>
        <taxon>Rhabditida</taxon>
        <taxon>Spirurina</taxon>
        <taxon>Spiruromorpha</taxon>
        <taxon>Filarioidea</taxon>
        <taxon>Onchocercidae</taxon>
        <taxon>Onchocerca</taxon>
    </lineage>
</organism>
<keyword evidence="3" id="KW-1185">Reference proteome</keyword>
<evidence type="ECO:0000256" key="1">
    <source>
        <dbReference type="SAM" id="Phobius"/>
    </source>
</evidence>